<proteinExistence type="predicted"/>
<dbReference type="SUPFAM" id="SSF56672">
    <property type="entry name" value="DNA/RNA polymerases"/>
    <property type="match status" value="1"/>
</dbReference>
<name>A0AAD7SKZ6_9TELE</name>
<dbReference type="InterPro" id="IPR053134">
    <property type="entry name" value="RNA-dir_DNA_polymerase"/>
</dbReference>
<protein>
    <recommendedName>
        <fullName evidence="3">Reverse transcriptase</fullName>
    </recommendedName>
</protein>
<accession>A0AAD7SKZ6</accession>
<dbReference type="Gene3D" id="3.30.70.270">
    <property type="match status" value="1"/>
</dbReference>
<dbReference type="PANTHER" id="PTHR24559">
    <property type="entry name" value="TRANSPOSON TY3-I GAG-POL POLYPROTEIN"/>
    <property type="match status" value="1"/>
</dbReference>
<evidence type="ECO:0000313" key="1">
    <source>
        <dbReference type="EMBL" id="KAJ8404570.1"/>
    </source>
</evidence>
<dbReference type="InterPro" id="IPR043502">
    <property type="entry name" value="DNA/RNA_pol_sf"/>
</dbReference>
<gene>
    <name evidence="1" type="ORF">AAFF_G00334330</name>
</gene>
<dbReference type="PANTHER" id="PTHR24559:SF444">
    <property type="entry name" value="REVERSE TRANSCRIPTASE DOMAIN-CONTAINING PROTEIN"/>
    <property type="match status" value="1"/>
</dbReference>
<dbReference type="Proteomes" id="UP001221898">
    <property type="component" value="Unassembled WGS sequence"/>
</dbReference>
<organism evidence="1 2">
    <name type="scientific">Aldrovandia affinis</name>
    <dbReference type="NCBI Taxonomy" id="143900"/>
    <lineage>
        <taxon>Eukaryota</taxon>
        <taxon>Metazoa</taxon>
        <taxon>Chordata</taxon>
        <taxon>Craniata</taxon>
        <taxon>Vertebrata</taxon>
        <taxon>Euteleostomi</taxon>
        <taxon>Actinopterygii</taxon>
        <taxon>Neopterygii</taxon>
        <taxon>Teleostei</taxon>
        <taxon>Notacanthiformes</taxon>
        <taxon>Halosauridae</taxon>
        <taxon>Aldrovandia</taxon>
    </lineage>
</organism>
<dbReference type="Gene3D" id="3.10.10.10">
    <property type="entry name" value="HIV Type 1 Reverse Transcriptase, subunit A, domain 1"/>
    <property type="match status" value="1"/>
</dbReference>
<sequence length="108" mass="12114">MAAAGIIQPSDSPWVSPAMLVRKKDGSLRFCVNYRRLIDVTRKDFYPLPRIDALDSVAGGSTWFSALDLLSPLSPTKDGLRHRQEIIGIQRHGIRAMQQSSHVRTKEL</sequence>
<comment type="caution">
    <text evidence="1">The sequence shown here is derived from an EMBL/GenBank/DDBJ whole genome shotgun (WGS) entry which is preliminary data.</text>
</comment>
<dbReference type="AlphaFoldDB" id="A0AAD7SKZ6"/>
<reference evidence="1" key="1">
    <citation type="journal article" date="2023" name="Science">
        <title>Genome structures resolve the early diversification of teleost fishes.</title>
        <authorList>
            <person name="Parey E."/>
            <person name="Louis A."/>
            <person name="Montfort J."/>
            <person name="Bouchez O."/>
            <person name="Roques C."/>
            <person name="Iampietro C."/>
            <person name="Lluch J."/>
            <person name="Castinel A."/>
            <person name="Donnadieu C."/>
            <person name="Desvignes T."/>
            <person name="Floi Bucao C."/>
            <person name="Jouanno E."/>
            <person name="Wen M."/>
            <person name="Mejri S."/>
            <person name="Dirks R."/>
            <person name="Jansen H."/>
            <person name="Henkel C."/>
            <person name="Chen W.J."/>
            <person name="Zahm M."/>
            <person name="Cabau C."/>
            <person name="Klopp C."/>
            <person name="Thompson A.W."/>
            <person name="Robinson-Rechavi M."/>
            <person name="Braasch I."/>
            <person name="Lecointre G."/>
            <person name="Bobe J."/>
            <person name="Postlethwait J.H."/>
            <person name="Berthelot C."/>
            <person name="Roest Crollius H."/>
            <person name="Guiguen Y."/>
        </authorList>
    </citation>
    <scope>NUCLEOTIDE SEQUENCE</scope>
    <source>
        <strain evidence="1">NC1722</strain>
    </source>
</reference>
<keyword evidence="2" id="KW-1185">Reference proteome</keyword>
<dbReference type="EMBL" id="JAINUG010000052">
    <property type="protein sequence ID" value="KAJ8404570.1"/>
    <property type="molecule type" value="Genomic_DNA"/>
</dbReference>
<dbReference type="InterPro" id="IPR043128">
    <property type="entry name" value="Rev_trsase/Diguanyl_cyclase"/>
</dbReference>
<evidence type="ECO:0008006" key="3">
    <source>
        <dbReference type="Google" id="ProtNLM"/>
    </source>
</evidence>
<evidence type="ECO:0000313" key="2">
    <source>
        <dbReference type="Proteomes" id="UP001221898"/>
    </source>
</evidence>